<protein>
    <submittedName>
        <fullName evidence="3">VanZ like family protein</fullName>
    </submittedName>
</protein>
<keyword evidence="1" id="KW-0472">Membrane</keyword>
<dbReference type="InterPro" id="IPR006976">
    <property type="entry name" value="VanZ-like"/>
</dbReference>
<proteinExistence type="predicted"/>
<dbReference type="Pfam" id="PF04892">
    <property type="entry name" value="VanZ"/>
    <property type="match status" value="1"/>
</dbReference>
<dbReference type="EMBL" id="PVXP01000102">
    <property type="protein sequence ID" value="PRR79538.1"/>
    <property type="molecule type" value="Genomic_DNA"/>
</dbReference>
<dbReference type="PANTHER" id="PTHR28008:SF1">
    <property type="entry name" value="DOMAIN PROTEIN, PUTATIVE (AFU_ORTHOLOGUE AFUA_3G10980)-RELATED"/>
    <property type="match status" value="1"/>
</dbReference>
<dbReference type="NCBIfam" id="NF037970">
    <property type="entry name" value="vanZ_1"/>
    <property type="match status" value="1"/>
</dbReference>
<dbReference type="OrthoDB" id="291892at2"/>
<dbReference type="PIRSF" id="PIRSF019083">
    <property type="entry name" value="UCP019083_VanZ"/>
    <property type="match status" value="1"/>
</dbReference>
<dbReference type="RefSeq" id="WP_106011034.1">
    <property type="nucleotide sequence ID" value="NZ_JALCQA010000051.1"/>
</dbReference>
<sequence>MKKFKWALVIFWMIVVFVFSSQKADISNGKSEFVIYIFQLLGLNLNKLLGNMANFTVRKVSHFLEYFILGVLLFNAAKEKLKLKKLAVFLISMVFLYSCSDEIHQLFVSGRTARMRDVIIDTAGGITGFLICYFWYKKKAKEL</sequence>
<evidence type="ECO:0000256" key="1">
    <source>
        <dbReference type="SAM" id="Phobius"/>
    </source>
</evidence>
<keyword evidence="4" id="KW-1185">Reference proteome</keyword>
<evidence type="ECO:0000313" key="4">
    <source>
        <dbReference type="Proteomes" id="UP000237798"/>
    </source>
</evidence>
<dbReference type="AlphaFoldDB" id="A0A2T0B6K9"/>
<organism evidence="3 4">
    <name type="scientific">Clostridium luticellarii</name>
    <dbReference type="NCBI Taxonomy" id="1691940"/>
    <lineage>
        <taxon>Bacteria</taxon>
        <taxon>Bacillati</taxon>
        <taxon>Bacillota</taxon>
        <taxon>Clostridia</taxon>
        <taxon>Eubacteriales</taxon>
        <taxon>Clostridiaceae</taxon>
        <taxon>Clostridium</taxon>
    </lineage>
</organism>
<comment type="caution">
    <text evidence="3">The sequence shown here is derived from an EMBL/GenBank/DDBJ whole genome shotgun (WGS) entry which is preliminary data.</text>
</comment>
<gene>
    <name evidence="3" type="ORF">CLLU_34970</name>
</gene>
<dbReference type="Proteomes" id="UP000237798">
    <property type="component" value="Unassembled WGS sequence"/>
</dbReference>
<evidence type="ECO:0000259" key="2">
    <source>
        <dbReference type="Pfam" id="PF04892"/>
    </source>
</evidence>
<keyword evidence="1" id="KW-0812">Transmembrane</keyword>
<feature type="transmembrane region" description="Helical" evidence="1">
    <location>
        <begin position="118"/>
        <end position="136"/>
    </location>
</feature>
<keyword evidence="1" id="KW-1133">Transmembrane helix</keyword>
<evidence type="ECO:0000313" key="3">
    <source>
        <dbReference type="EMBL" id="PRR79538.1"/>
    </source>
</evidence>
<feature type="transmembrane region" description="Helical" evidence="1">
    <location>
        <begin position="86"/>
        <end position="106"/>
    </location>
</feature>
<name>A0A2T0B6K9_9CLOT</name>
<accession>A0A2T0B6K9</accession>
<feature type="transmembrane region" description="Helical" evidence="1">
    <location>
        <begin position="33"/>
        <end position="49"/>
    </location>
</feature>
<reference evidence="3 4" key="1">
    <citation type="submission" date="2018-03" db="EMBL/GenBank/DDBJ databases">
        <title>Genome sequence of Clostridium luticellarii DSM 29923.</title>
        <authorList>
            <person name="Poehlein A."/>
            <person name="Daniel R."/>
        </authorList>
    </citation>
    <scope>NUCLEOTIDE SEQUENCE [LARGE SCALE GENOMIC DNA]</scope>
    <source>
        <strain evidence="3 4">DSM 29923</strain>
    </source>
</reference>
<feature type="domain" description="VanZ-like" evidence="2">
    <location>
        <begin position="6"/>
        <end position="135"/>
    </location>
</feature>
<dbReference type="InterPro" id="IPR016747">
    <property type="entry name" value="Phosphotransbutyrylase"/>
</dbReference>
<dbReference type="PANTHER" id="PTHR28008">
    <property type="entry name" value="DOMAIN PROTEIN, PUTATIVE (AFU_ORTHOLOGUE AFUA_3G10980)-RELATED"/>
    <property type="match status" value="1"/>
</dbReference>